<evidence type="ECO:0000256" key="6">
    <source>
        <dbReference type="ARBA" id="ARBA00023002"/>
    </source>
</evidence>
<dbReference type="GO" id="GO:0050660">
    <property type="term" value="F:flavin adenine dinucleotide binding"/>
    <property type="evidence" value="ECO:0007669"/>
    <property type="project" value="InterPro"/>
</dbReference>
<evidence type="ECO:0000259" key="16">
    <source>
        <dbReference type="Pfam" id="PF07992"/>
    </source>
</evidence>
<evidence type="ECO:0000256" key="8">
    <source>
        <dbReference type="ARBA" id="ARBA00023157"/>
    </source>
</evidence>
<evidence type="ECO:0000313" key="18">
    <source>
        <dbReference type="Proteomes" id="UP000250369"/>
    </source>
</evidence>
<dbReference type="PANTHER" id="PTHR22912:SF160">
    <property type="entry name" value="DIHYDROLIPOYL DEHYDROGENASE"/>
    <property type="match status" value="1"/>
</dbReference>
<feature type="binding site" evidence="12">
    <location>
        <position position="282"/>
    </location>
    <ligand>
        <name>NAD(+)</name>
        <dbReference type="ChEBI" id="CHEBI:57540"/>
    </ligand>
</feature>
<dbReference type="Gene3D" id="3.50.50.60">
    <property type="entry name" value="FAD/NAD(P)-binding domain"/>
    <property type="match status" value="2"/>
</dbReference>
<feature type="binding site" evidence="12">
    <location>
        <position position="65"/>
    </location>
    <ligand>
        <name>FAD</name>
        <dbReference type="ChEBI" id="CHEBI:57692"/>
    </ligand>
</feature>
<evidence type="ECO:0000313" key="17">
    <source>
        <dbReference type="EMBL" id="RAV19231.1"/>
    </source>
</evidence>
<dbReference type="SUPFAM" id="SSF51905">
    <property type="entry name" value="FAD/NAD(P)-binding domain"/>
    <property type="match status" value="1"/>
</dbReference>
<proteinExistence type="inferred from homology"/>
<dbReference type="EMBL" id="QMFB01000013">
    <property type="protein sequence ID" value="RAV19231.1"/>
    <property type="molecule type" value="Genomic_DNA"/>
</dbReference>
<evidence type="ECO:0000256" key="2">
    <source>
        <dbReference type="ARBA" id="ARBA00012608"/>
    </source>
</evidence>
<feature type="active site" description="Proton acceptor" evidence="11">
    <location>
        <position position="454"/>
    </location>
</feature>
<keyword evidence="6 14" id="KW-0560">Oxidoreductase</keyword>
<name>A0A329MH05_9BACL</name>
<evidence type="ECO:0000256" key="12">
    <source>
        <dbReference type="PIRSR" id="PIRSR000350-3"/>
    </source>
</evidence>
<dbReference type="SUPFAM" id="SSF55424">
    <property type="entry name" value="FAD/NAD-linked reductases, dimerisation (C-terminal) domain"/>
    <property type="match status" value="1"/>
</dbReference>
<dbReference type="InterPro" id="IPR012999">
    <property type="entry name" value="Pyr_OxRdtase_I_AS"/>
</dbReference>
<feature type="binding site" evidence="12">
    <location>
        <position position="215"/>
    </location>
    <ligand>
        <name>NAD(+)</name>
        <dbReference type="ChEBI" id="CHEBI:57540"/>
    </ligand>
</feature>
<dbReference type="InterPro" id="IPR001100">
    <property type="entry name" value="Pyr_nuc-diS_OxRdtase"/>
</dbReference>
<feature type="binding site" evidence="12">
    <location>
        <position position="322"/>
    </location>
    <ligand>
        <name>FAD</name>
        <dbReference type="ChEBI" id="CHEBI:57692"/>
    </ligand>
</feature>
<comment type="miscellaneous">
    <text evidence="14">The active site is a redox-active disulfide bond.</text>
</comment>
<keyword evidence="7 12" id="KW-0520">NAD</keyword>
<keyword evidence="9 14" id="KW-0676">Redox-active center</keyword>
<dbReference type="Gene3D" id="3.30.390.30">
    <property type="match status" value="1"/>
</dbReference>
<evidence type="ECO:0000256" key="3">
    <source>
        <dbReference type="ARBA" id="ARBA00016961"/>
    </source>
</evidence>
<dbReference type="InterPro" id="IPR023753">
    <property type="entry name" value="FAD/NAD-binding_dom"/>
</dbReference>
<dbReference type="AlphaFoldDB" id="A0A329MH05"/>
<dbReference type="InterPro" id="IPR036188">
    <property type="entry name" value="FAD/NAD-bd_sf"/>
</dbReference>
<feature type="binding site" evidence="12">
    <location>
        <begin position="156"/>
        <end position="158"/>
    </location>
    <ligand>
        <name>FAD</name>
        <dbReference type="ChEBI" id="CHEBI:57692"/>
    </ligand>
</feature>
<keyword evidence="8" id="KW-1015">Disulfide bond</keyword>
<gene>
    <name evidence="17" type="primary">lpdA</name>
    <name evidence="17" type="ORF">DQG23_22100</name>
</gene>
<feature type="domain" description="Pyridine nucleotide-disulphide oxidoreductase dimerisation" evidence="15">
    <location>
        <begin position="356"/>
        <end position="465"/>
    </location>
</feature>
<evidence type="ECO:0000256" key="9">
    <source>
        <dbReference type="ARBA" id="ARBA00023284"/>
    </source>
</evidence>
<evidence type="ECO:0000256" key="13">
    <source>
        <dbReference type="PIRSR" id="PIRSR000350-4"/>
    </source>
</evidence>
<accession>A0A329MH05</accession>
<evidence type="ECO:0000256" key="5">
    <source>
        <dbReference type="ARBA" id="ARBA00022827"/>
    </source>
</evidence>
<dbReference type="GO" id="GO:0006103">
    <property type="term" value="P:2-oxoglutarate metabolic process"/>
    <property type="evidence" value="ECO:0007669"/>
    <property type="project" value="TreeGrafter"/>
</dbReference>
<dbReference type="EC" id="1.8.1.4" evidence="2 14"/>
<dbReference type="PRINTS" id="PR00368">
    <property type="entry name" value="FADPNR"/>
</dbReference>
<evidence type="ECO:0000256" key="4">
    <source>
        <dbReference type="ARBA" id="ARBA00022630"/>
    </source>
</evidence>
<sequence>MPFVKEALLLAGENRLFTIDVLVVGAGPGGYVAAIRAAQLGKSVMIADKSEWGGICLNSGCIPSKALISAAHSYEAVSASQAMGITAEQVKVDFAKVQSWKNGIVKKMAGGIAGLLSGNQIQAIHGEITLINDHEAILNNGLEQLHIRFEYCILATGSHPIELKSLPFGGRILSSADALELQEIPGSLIVIGGGYIGIELGQTFSKFGAKVTILEGSERILPGFEQEMAQAVAKRLNKKGVTVHHQAIAISAKQTSKDVTVTFLVNGEERQITADYVLVAVGRRPNTDSGLDRLGLRQMEGGLVHIDRQCRTSLPNIFAVGDIVAGPALAHKASYEGKVAAEAIAGMSSEVDYRAIPMVVFSDPELASVGLSEAEAAAQGIDIAVGKFPYAANGRALSLQANEGFVKLVADRATGIILGAQIAGAEASGLIAEMGLAVEMGATLQDVAITIHAHPTLGEMTMEAAEAALGYPIHQLSSRGSRRT</sequence>
<feature type="disulfide bond" description="Redox-active" evidence="13">
    <location>
        <begin position="56"/>
        <end position="61"/>
    </location>
</feature>
<comment type="cofactor">
    <cofactor evidence="12 14">
        <name>FAD</name>
        <dbReference type="ChEBI" id="CHEBI:57692"/>
    </cofactor>
    <text evidence="12 14">Binds 1 FAD per subunit.</text>
</comment>
<comment type="caution">
    <text evidence="17">The sequence shown here is derived from an EMBL/GenBank/DDBJ whole genome shotgun (WGS) entry which is preliminary data.</text>
</comment>
<dbReference type="Pfam" id="PF02852">
    <property type="entry name" value="Pyr_redox_dim"/>
    <property type="match status" value="1"/>
</dbReference>
<dbReference type="InterPro" id="IPR006258">
    <property type="entry name" value="Lipoamide_DH"/>
</dbReference>
<keyword evidence="12" id="KW-0547">Nucleotide-binding</keyword>
<dbReference type="PIRSF" id="PIRSF000350">
    <property type="entry name" value="Mercury_reductase_MerA"/>
    <property type="match status" value="1"/>
</dbReference>
<keyword evidence="18" id="KW-1185">Reference proteome</keyword>
<dbReference type="InterPro" id="IPR050151">
    <property type="entry name" value="Class-I_Pyr_Nuc-Dis_Oxidored"/>
</dbReference>
<dbReference type="PRINTS" id="PR00411">
    <property type="entry name" value="PNDRDTASEI"/>
</dbReference>
<dbReference type="GO" id="GO:0004148">
    <property type="term" value="F:dihydrolipoyl dehydrogenase (NADH) activity"/>
    <property type="evidence" value="ECO:0007669"/>
    <property type="project" value="UniProtKB-EC"/>
</dbReference>
<dbReference type="Pfam" id="PF07992">
    <property type="entry name" value="Pyr_redox_2"/>
    <property type="match status" value="1"/>
</dbReference>
<dbReference type="OrthoDB" id="9800167at2"/>
<comment type="similarity">
    <text evidence="1 14">Belongs to the class-I pyridine nucleotide-disulfide oxidoreductase family.</text>
</comment>
<evidence type="ECO:0000256" key="10">
    <source>
        <dbReference type="ARBA" id="ARBA00049187"/>
    </source>
</evidence>
<dbReference type="InterPro" id="IPR016156">
    <property type="entry name" value="FAD/NAD-linked_Rdtase_dimer_sf"/>
</dbReference>
<comment type="catalytic activity">
    <reaction evidence="10 14">
        <text>N(6)-[(R)-dihydrolipoyl]-L-lysyl-[protein] + NAD(+) = N(6)-[(R)-lipoyl]-L-lysyl-[protein] + NADH + H(+)</text>
        <dbReference type="Rhea" id="RHEA:15045"/>
        <dbReference type="Rhea" id="RHEA-COMP:10474"/>
        <dbReference type="Rhea" id="RHEA-COMP:10475"/>
        <dbReference type="ChEBI" id="CHEBI:15378"/>
        <dbReference type="ChEBI" id="CHEBI:57540"/>
        <dbReference type="ChEBI" id="CHEBI:57945"/>
        <dbReference type="ChEBI" id="CHEBI:83099"/>
        <dbReference type="ChEBI" id="CHEBI:83100"/>
        <dbReference type="EC" id="1.8.1.4"/>
    </reaction>
</comment>
<keyword evidence="5 12" id="KW-0274">FAD</keyword>
<dbReference type="PANTHER" id="PTHR22912">
    <property type="entry name" value="DISULFIDE OXIDOREDUCTASE"/>
    <property type="match status" value="1"/>
</dbReference>
<evidence type="ECO:0000256" key="7">
    <source>
        <dbReference type="ARBA" id="ARBA00023027"/>
    </source>
</evidence>
<feature type="domain" description="FAD/NAD(P)-binding" evidence="16">
    <location>
        <begin position="20"/>
        <end position="337"/>
    </location>
</feature>
<organism evidence="17 18">
    <name type="scientific">Paenibacillus contaminans</name>
    <dbReference type="NCBI Taxonomy" id="450362"/>
    <lineage>
        <taxon>Bacteria</taxon>
        <taxon>Bacillati</taxon>
        <taxon>Bacillota</taxon>
        <taxon>Bacilli</taxon>
        <taxon>Bacillales</taxon>
        <taxon>Paenibacillaceae</taxon>
        <taxon>Paenibacillus</taxon>
    </lineage>
</organism>
<evidence type="ECO:0000256" key="14">
    <source>
        <dbReference type="RuleBase" id="RU003692"/>
    </source>
</evidence>
<dbReference type="FunFam" id="3.30.390.30:FF:000001">
    <property type="entry name" value="Dihydrolipoyl dehydrogenase"/>
    <property type="match status" value="1"/>
</dbReference>
<dbReference type="Proteomes" id="UP000250369">
    <property type="component" value="Unassembled WGS sequence"/>
</dbReference>
<protein>
    <recommendedName>
        <fullName evidence="3 14">Dihydrolipoyl dehydrogenase</fullName>
        <ecNumber evidence="2 14">1.8.1.4</ecNumber>
    </recommendedName>
</protein>
<dbReference type="InterPro" id="IPR004099">
    <property type="entry name" value="Pyr_nucl-diS_OxRdtase_dimer"/>
</dbReference>
<keyword evidence="4 14" id="KW-0285">Flavoprotein</keyword>
<dbReference type="NCBIfam" id="TIGR01350">
    <property type="entry name" value="lipoamide_DH"/>
    <property type="match status" value="1"/>
</dbReference>
<reference evidence="17 18" key="1">
    <citation type="journal article" date="2009" name="Int. J. Syst. Evol. Microbiol.">
        <title>Paenibacillus contaminans sp. nov., isolated from a contaminated laboratory plate.</title>
        <authorList>
            <person name="Chou J.H."/>
            <person name="Lee J.H."/>
            <person name="Lin M.C."/>
            <person name="Chang P.S."/>
            <person name="Arun A.B."/>
            <person name="Young C.C."/>
            <person name="Chen W.M."/>
        </authorList>
    </citation>
    <scope>NUCLEOTIDE SEQUENCE [LARGE SCALE GENOMIC DNA]</scope>
    <source>
        <strain evidence="17 18">CKOBP-6</strain>
    </source>
</reference>
<evidence type="ECO:0000256" key="1">
    <source>
        <dbReference type="ARBA" id="ARBA00007532"/>
    </source>
</evidence>
<feature type="binding site" evidence="12">
    <location>
        <begin position="192"/>
        <end position="199"/>
    </location>
    <ligand>
        <name>NAD(+)</name>
        <dbReference type="ChEBI" id="CHEBI:57540"/>
    </ligand>
</feature>
<dbReference type="PROSITE" id="PS00076">
    <property type="entry name" value="PYRIDINE_REDOX_1"/>
    <property type="match status" value="1"/>
</dbReference>
<evidence type="ECO:0000256" key="11">
    <source>
        <dbReference type="PIRSR" id="PIRSR000350-2"/>
    </source>
</evidence>
<evidence type="ECO:0000259" key="15">
    <source>
        <dbReference type="Pfam" id="PF02852"/>
    </source>
</evidence>